<proteinExistence type="predicted"/>
<sequence>MSLLELILGALKKWWIWKYSVSPLLSILNIRRLLEKEKTLFLRAMPIQGSFPCPAGSERSARPRRTAVNEARLKPPFAGNVGYPLPGQGGSSLALRCAQYIQDAMIDPPILYYIYIFQWPPYALRGLIKASTLFLLGGRR</sequence>
<gene>
    <name evidence="1" type="ORF">CFK37_07265</name>
</gene>
<accession>A0A220U1T1</accession>
<reference evidence="1 2" key="1">
    <citation type="submission" date="2017-07" db="EMBL/GenBank/DDBJ databases">
        <title>Virgibacillus sp. LM2416.</title>
        <authorList>
            <person name="Tak E.J."/>
            <person name="Bae J.-W."/>
        </authorList>
    </citation>
    <scope>NUCLEOTIDE SEQUENCE [LARGE SCALE GENOMIC DNA]</scope>
    <source>
        <strain evidence="1 2">LM2416</strain>
    </source>
</reference>
<protein>
    <submittedName>
        <fullName evidence="1">Uncharacterized protein</fullName>
    </submittedName>
</protein>
<dbReference type="AlphaFoldDB" id="A0A220U1T1"/>
<keyword evidence="2" id="KW-1185">Reference proteome</keyword>
<dbReference type="EMBL" id="CP022315">
    <property type="protein sequence ID" value="ASK61972.1"/>
    <property type="molecule type" value="Genomic_DNA"/>
</dbReference>
<evidence type="ECO:0000313" key="2">
    <source>
        <dbReference type="Proteomes" id="UP000198312"/>
    </source>
</evidence>
<dbReference type="Proteomes" id="UP000198312">
    <property type="component" value="Chromosome"/>
</dbReference>
<organism evidence="1 2">
    <name type="scientific">Virgibacillus phasianinus</name>
    <dbReference type="NCBI Taxonomy" id="2017483"/>
    <lineage>
        <taxon>Bacteria</taxon>
        <taxon>Bacillati</taxon>
        <taxon>Bacillota</taxon>
        <taxon>Bacilli</taxon>
        <taxon>Bacillales</taxon>
        <taxon>Bacillaceae</taxon>
        <taxon>Virgibacillus</taxon>
    </lineage>
</organism>
<dbReference type="KEGG" id="vil:CFK37_07265"/>
<evidence type="ECO:0000313" key="1">
    <source>
        <dbReference type="EMBL" id="ASK61972.1"/>
    </source>
</evidence>
<name>A0A220U1T1_9BACI</name>